<dbReference type="PANTHER" id="PTHR47074:SF11">
    <property type="entry name" value="REVERSE TRANSCRIPTASE-LIKE PROTEIN"/>
    <property type="match status" value="1"/>
</dbReference>
<sequence length="104" mass="11690">MVVELLTLREAINWCLDHGFSGMQFEGDAKVVIDKICQGDVRDSRMGAVLEEVVMMLAANSGFSVRFIGRDSNRVAHVVARKALSLSPSMCRYFDFQAWLTSRM</sequence>
<keyword evidence="3" id="KW-1185">Reference proteome</keyword>
<organism evidence="2 3">
    <name type="scientific">Linum trigynum</name>
    <dbReference type="NCBI Taxonomy" id="586398"/>
    <lineage>
        <taxon>Eukaryota</taxon>
        <taxon>Viridiplantae</taxon>
        <taxon>Streptophyta</taxon>
        <taxon>Embryophyta</taxon>
        <taxon>Tracheophyta</taxon>
        <taxon>Spermatophyta</taxon>
        <taxon>Magnoliopsida</taxon>
        <taxon>eudicotyledons</taxon>
        <taxon>Gunneridae</taxon>
        <taxon>Pentapetalae</taxon>
        <taxon>rosids</taxon>
        <taxon>fabids</taxon>
        <taxon>Malpighiales</taxon>
        <taxon>Linaceae</taxon>
        <taxon>Linum</taxon>
    </lineage>
</organism>
<dbReference type="Pfam" id="PF13456">
    <property type="entry name" value="RVT_3"/>
    <property type="match status" value="1"/>
</dbReference>
<dbReference type="PANTHER" id="PTHR47074">
    <property type="entry name" value="BNAC02G40300D PROTEIN"/>
    <property type="match status" value="1"/>
</dbReference>
<proteinExistence type="predicted"/>
<dbReference type="AlphaFoldDB" id="A0AAV2CBI9"/>
<dbReference type="InterPro" id="IPR052929">
    <property type="entry name" value="RNase_H-like_EbsB-rel"/>
</dbReference>
<dbReference type="EMBL" id="OZ034813">
    <property type="protein sequence ID" value="CAL1353228.1"/>
    <property type="molecule type" value="Genomic_DNA"/>
</dbReference>
<evidence type="ECO:0000259" key="1">
    <source>
        <dbReference type="Pfam" id="PF13456"/>
    </source>
</evidence>
<dbReference type="Gene3D" id="3.30.420.10">
    <property type="entry name" value="Ribonuclease H-like superfamily/Ribonuclease H"/>
    <property type="match status" value="1"/>
</dbReference>
<reference evidence="2 3" key="1">
    <citation type="submission" date="2024-04" db="EMBL/GenBank/DDBJ databases">
        <authorList>
            <person name="Fracassetti M."/>
        </authorList>
    </citation>
    <scope>NUCLEOTIDE SEQUENCE [LARGE SCALE GENOMIC DNA]</scope>
</reference>
<name>A0AAV2CBI9_9ROSI</name>
<dbReference type="InterPro" id="IPR002156">
    <property type="entry name" value="RNaseH_domain"/>
</dbReference>
<dbReference type="GO" id="GO:0004523">
    <property type="term" value="F:RNA-DNA hybrid ribonuclease activity"/>
    <property type="evidence" value="ECO:0007669"/>
    <property type="project" value="InterPro"/>
</dbReference>
<gene>
    <name evidence="2" type="ORF">LTRI10_LOCUS1144</name>
</gene>
<feature type="domain" description="RNase H type-1" evidence="1">
    <location>
        <begin position="2"/>
        <end position="83"/>
    </location>
</feature>
<dbReference type="GO" id="GO:0003676">
    <property type="term" value="F:nucleic acid binding"/>
    <property type="evidence" value="ECO:0007669"/>
    <property type="project" value="InterPro"/>
</dbReference>
<dbReference type="Proteomes" id="UP001497516">
    <property type="component" value="Chromosome 1"/>
</dbReference>
<protein>
    <recommendedName>
        <fullName evidence="1">RNase H type-1 domain-containing protein</fullName>
    </recommendedName>
</protein>
<dbReference type="InterPro" id="IPR036397">
    <property type="entry name" value="RNaseH_sf"/>
</dbReference>
<evidence type="ECO:0000313" key="3">
    <source>
        <dbReference type="Proteomes" id="UP001497516"/>
    </source>
</evidence>
<accession>A0AAV2CBI9</accession>
<evidence type="ECO:0000313" key="2">
    <source>
        <dbReference type="EMBL" id="CAL1353228.1"/>
    </source>
</evidence>